<dbReference type="RefSeq" id="WP_054766303.1">
    <property type="nucleotide sequence ID" value="NZ_CAJFZS010000001.1"/>
</dbReference>
<organism evidence="1 2">
    <name type="scientific">Brevundimonas aurantiaca</name>
    <dbReference type="NCBI Taxonomy" id="74316"/>
    <lineage>
        <taxon>Bacteria</taxon>
        <taxon>Pseudomonadati</taxon>
        <taxon>Pseudomonadota</taxon>
        <taxon>Alphaproteobacteria</taxon>
        <taxon>Caulobacterales</taxon>
        <taxon>Caulobacteraceae</taxon>
        <taxon>Brevundimonas</taxon>
    </lineage>
</organism>
<keyword evidence="2" id="KW-1185">Reference proteome</keyword>
<gene>
    <name evidence="1" type="ORF">GGQ93_000235</name>
</gene>
<name>A0A7W9C407_9CAUL</name>
<evidence type="ECO:0000313" key="1">
    <source>
        <dbReference type="EMBL" id="MBB5738544.1"/>
    </source>
</evidence>
<protein>
    <recommendedName>
        <fullName evidence="3">N-acetyltransferase domain-containing protein</fullName>
    </recommendedName>
</protein>
<comment type="caution">
    <text evidence="1">The sequence shown here is derived from an EMBL/GenBank/DDBJ whole genome shotgun (WGS) entry which is preliminary data.</text>
</comment>
<sequence>MSALQYRRLSGDEADQAYVIARMADSTLTMDAWRARVAAAPAAGGVMAAVAGGVVRAVLAYTIATTTEGERQFIVDALVAFDLLRPERLVQGLIDAACDLARQNCKAIGLSAGLDAPGRDAVIRHIAEGAVLHRVI</sequence>
<accession>A0A7W9C407</accession>
<dbReference type="EMBL" id="JACHOQ010000001">
    <property type="protein sequence ID" value="MBB5738544.1"/>
    <property type="molecule type" value="Genomic_DNA"/>
</dbReference>
<dbReference type="Proteomes" id="UP000527324">
    <property type="component" value="Unassembled WGS sequence"/>
</dbReference>
<reference evidence="1 2" key="1">
    <citation type="submission" date="2020-08" db="EMBL/GenBank/DDBJ databases">
        <title>Genomic Encyclopedia of Type Strains, Phase IV (KMG-IV): sequencing the most valuable type-strain genomes for metagenomic binning, comparative biology and taxonomic classification.</title>
        <authorList>
            <person name="Goeker M."/>
        </authorList>
    </citation>
    <scope>NUCLEOTIDE SEQUENCE [LARGE SCALE GENOMIC DNA]</scope>
    <source>
        <strain evidence="1 2">DSM 4731</strain>
    </source>
</reference>
<dbReference type="AlphaFoldDB" id="A0A7W9C407"/>
<evidence type="ECO:0008006" key="3">
    <source>
        <dbReference type="Google" id="ProtNLM"/>
    </source>
</evidence>
<proteinExistence type="predicted"/>
<evidence type="ECO:0000313" key="2">
    <source>
        <dbReference type="Proteomes" id="UP000527324"/>
    </source>
</evidence>